<dbReference type="SUPFAM" id="SSF52540">
    <property type="entry name" value="P-loop containing nucleoside triphosphate hydrolases"/>
    <property type="match status" value="1"/>
</dbReference>
<keyword evidence="1" id="KW-0547">Nucleotide-binding</keyword>
<organism evidence="4">
    <name type="scientific">marine metagenome</name>
    <dbReference type="NCBI Taxonomy" id="408172"/>
    <lineage>
        <taxon>unclassified sequences</taxon>
        <taxon>metagenomes</taxon>
        <taxon>ecological metagenomes</taxon>
    </lineage>
</organism>
<evidence type="ECO:0000256" key="2">
    <source>
        <dbReference type="ARBA" id="ARBA00022840"/>
    </source>
</evidence>
<proteinExistence type="predicted"/>
<dbReference type="PANTHER" id="PTHR48102">
    <property type="entry name" value="ATP-DEPENDENT CLP PROTEASE ATP-BINDING SUBUNIT CLPX-LIKE, MITOCHONDRIAL-RELATED"/>
    <property type="match status" value="1"/>
</dbReference>
<name>A0A382P7A1_9ZZZZ</name>
<dbReference type="EMBL" id="UINC01105389">
    <property type="protein sequence ID" value="SVC69283.1"/>
    <property type="molecule type" value="Genomic_DNA"/>
</dbReference>
<dbReference type="PANTHER" id="PTHR48102:SF7">
    <property type="entry name" value="ATP-DEPENDENT CLP PROTEASE ATP-BINDING SUBUNIT CLPX-LIKE, MITOCHONDRIAL"/>
    <property type="match status" value="1"/>
</dbReference>
<evidence type="ECO:0000313" key="4">
    <source>
        <dbReference type="EMBL" id="SVC69283.1"/>
    </source>
</evidence>
<reference evidence="4" key="1">
    <citation type="submission" date="2018-05" db="EMBL/GenBank/DDBJ databases">
        <authorList>
            <person name="Lanie J.A."/>
            <person name="Ng W.-L."/>
            <person name="Kazmierczak K.M."/>
            <person name="Andrzejewski T.M."/>
            <person name="Davidsen T.M."/>
            <person name="Wayne K.J."/>
            <person name="Tettelin H."/>
            <person name="Glass J.I."/>
            <person name="Rusch D."/>
            <person name="Podicherti R."/>
            <person name="Tsui H.-C.T."/>
            <person name="Winkler M.E."/>
        </authorList>
    </citation>
    <scope>NUCLEOTIDE SEQUENCE</scope>
</reference>
<dbReference type="InterPro" id="IPR050052">
    <property type="entry name" value="ATP-dep_Clp_protease_ClpX"/>
</dbReference>
<dbReference type="GO" id="GO:0051603">
    <property type="term" value="P:proteolysis involved in protein catabolic process"/>
    <property type="evidence" value="ECO:0007669"/>
    <property type="project" value="TreeGrafter"/>
</dbReference>
<keyword evidence="2" id="KW-0067">ATP-binding</keyword>
<dbReference type="GO" id="GO:0009376">
    <property type="term" value="C:HslUV protease complex"/>
    <property type="evidence" value="ECO:0007669"/>
    <property type="project" value="TreeGrafter"/>
</dbReference>
<gene>
    <name evidence="4" type="ORF">METZ01_LOCUS322137</name>
</gene>
<evidence type="ECO:0000256" key="1">
    <source>
        <dbReference type="ARBA" id="ARBA00022741"/>
    </source>
</evidence>
<dbReference type="InterPro" id="IPR019489">
    <property type="entry name" value="Clp_ATPase_C"/>
</dbReference>
<sequence>SLSELNQNALVRILIEPKNALTKQYQKLFAMEKCELEFLPEALQTIAKLAMQRKTGARGLRTIMEDILLDTMYEMPSDLIHEKTKKITITQKFVENKSKPFLVFSTENSESSSETAELENKALLVNSE</sequence>
<feature type="non-terminal residue" evidence="4">
    <location>
        <position position="1"/>
    </location>
</feature>
<dbReference type="SMART" id="SM01086">
    <property type="entry name" value="ClpB_D2-small"/>
    <property type="match status" value="1"/>
</dbReference>
<dbReference type="Pfam" id="PF10431">
    <property type="entry name" value="ClpB_D2-small"/>
    <property type="match status" value="1"/>
</dbReference>
<dbReference type="FunFam" id="1.10.8.60:FF:000002">
    <property type="entry name" value="ATP-dependent Clp protease ATP-binding subunit ClpX"/>
    <property type="match status" value="1"/>
</dbReference>
<evidence type="ECO:0000259" key="3">
    <source>
        <dbReference type="SMART" id="SM01086"/>
    </source>
</evidence>
<dbReference type="Gene3D" id="1.10.8.60">
    <property type="match status" value="1"/>
</dbReference>
<dbReference type="GO" id="GO:0051301">
    <property type="term" value="P:cell division"/>
    <property type="evidence" value="ECO:0007669"/>
    <property type="project" value="TreeGrafter"/>
</dbReference>
<dbReference type="InterPro" id="IPR027417">
    <property type="entry name" value="P-loop_NTPase"/>
</dbReference>
<dbReference type="GO" id="GO:0016887">
    <property type="term" value="F:ATP hydrolysis activity"/>
    <property type="evidence" value="ECO:0007669"/>
    <property type="project" value="TreeGrafter"/>
</dbReference>
<dbReference type="GO" id="GO:0005524">
    <property type="term" value="F:ATP binding"/>
    <property type="evidence" value="ECO:0007669"/>
    <property type="project" value="UniProtKB-KW"/>
</dbReference>
<feature type="domain" description="Clp ATPase C-terminal" evidence="3">
    <location>
        <begin position="5"/>
        <end position="103"/>
    </location>
</feature>
<accession>A0A382P7A1</accession>
<protein>
    <recommendedName>
        <fullName evidence="3">Clp ATPase C-terminal domain-containing protein</fullName>
    </recommendedName>
</protein>
<dbReference type="AlphaFoldDB" id="A0A382P7A1"/>